<feature type="compositionally biased region" description="Basic and acidic residues" evidence="1">
    <location>
        <begin position="25"/>
        <end position="42"/>
    </location>
</feature>
<sequence>MAQKARAKVRQAPTKAGKASRKGSKSLERGSNRSNDGSKRSNEGSQKAQTWLKRARANTPLKRLDSKASKGWMEPNGSKRIERWLKSLRTMASKGSSKAQIPLDRLAQNARTIGSNRSNKGSKRWNEGSKRGSGKALKRSNDGSKRSITKAQNGIHGARRSAALSLRALSRPTARRLKQANKANPSEKNIKYLKTKEKYGLDSPVSKAQTGKDIAEAMKSTFVQRDERVTETFAYARWATNLTIKTLKRAGCGAPALRGECSTRPRVPGV</sequence>
<dbReference type="AlphaFoldDB" id="A0A6H5HV31"/>
<evidence type="ECO:0000313" key="3">
    <source>
        <dbReference type="Proteomes" id="UP000479190"/>
    </source>
</evidence>
<evidence type="ECO:0000256" key="1">
    <source>
        <dbReference type="SAM" id="MobiDB-lite"/>
    </source>
</evidence>
<proteinExistence type="predicted"/>
<organism evidence="2 3">
    <name type="scientific">Trichogramma brassicae</name>
    <dbReference type="NCBI Taxonomy" id="86971"/>
    <lineage>
        <taxon>Eukaryota</taxon>
        <taxon>Metazoa</taxon>
        <taxon>Ecdysozoa</taxon>
        <taxon>Arthropoda</taxon>
        <taxon>Hexapoda</taxon>
        <taxon>Insecta</taxon>
        <taxon>Pterygota</taxon>
        <taxon>Neoptera</taxon>
        <taxon>Endopterygota</taxon>
        <taxon>Hymenoptera</taxon>
        <taxon>Apocrita</taxon>
        <taxon>Proctotrupomorpha</taxon>
        <taxon>Chalcidoidea</taxon>
        <taxon>Trichogrammatidae</taxon>
        <taxon>Trichogramma</taxon>
    </lineage>
</organism>
<dbReference type="Proteomes" id="UP000479190">
    <property type="component" value="Unassembled WGS sequence"/>
</dbReference>
<accession>A0A6H5HV31</accession>
<gene>
    <name evidence="2" type="ORF">TBRA_LOCUS473</name>
</gene>
<feature type="compositionally biased region" description="Polar residues" evidence="1">
    <location>
        <begin position="109"/>
        <end position="119"/>
    </location>
</feature>
<name>A0A6H5HV31_9HYME</name>
<dbReference type="EMBL" id="CADCXV010000112">
    <property type="protein sequence ID" value="CAB0028273.1"/>
    <property type="molecule type" value="Genomic_DNA"/>
</dbReference>
<feature type="region of interest" description="Disordered" evidence="1">
    <location>
        <begin position="1"/>
        <end position="80"/>
    </location>
</feature>
<feature type="region of interest" description="Disordered" evidence="1">
    <location>
        <begin position="109"/>
        <end position="160"/>
    </location>
</feature>
<keyword evidence="3" id="KW-1185">Reference proteome</keyword>
<evidence type="ECO:0000313" key="2">
    <source>
        <dbReference type="EMBL" id="CAB0028273.1"/>
    </source>
</evidence>
<reference evidence="2 3" key="1">
    <citation type="submission" date="2020-02" db="EMBL/GenBank/DDBJ databases">
        <authorList>
            <person name="Ferguson B K."/>
        </authorList>
    </citation>
    <scope>NUCLEOTIDE SEQUENCE [LARGE SCALE GENOMIC DNA]</scope>
</reference>
<protein>
    <submittedName>
        <fullName evidence="2">Uncharacterized protein</fullName>
    </submittedName>
</protein>